<gene>
    <name evidence="2" type="ORF">F1189_28725</name>
</gene>
<keyword evidence="1" id="KW-1133">Transmembrane helix</keyword>
<keyword evidence="3" id="KW-1185">Reference proteome</keyword>
<dbReference type="RefSeq" id="WP_150045312.1">
    <property type="nucleotide sequence ID" value="NZ_OW485603.1"/>
</dbReference>
<evidence type="ECO:0000313" key="2">
    <source>
        <dbReference type="EMBL" id="KAA5608523.1"/>
    </source>
</evidence>
<evidence type="ECO:0000313" key="3">
    <source>
        <dbReference type="Proteomes" id="UP000325255"/>
    </source>
</evidence>
<dbReference type="OrthoDB" id="7405099at2"/>
<protein>
    <submittedName>
        <fullName evidence="2">Pilus assembly protein</fullName>
    </submittedName>
</protein>
<dbReference type="AlphaFoldDB" id="A0A5M6IJS8"/>
<keyword evidence="1" id="KW-0472">Membrane</keyword>
<dbReference type="Pfam" id="PF05309">
    <property type="entry name" value="TraE"/>
    <property type="match status" value="1"/>
</dbReference>
<feature type="transmembrane region" description="Helical" evidence="1">
    <location>
        <begin position="20"/>
        <end position="39"/>
    </location>
</feature>
<proteinExistence type="predicted"/>
<organism evidence="2 3">
    <name type="scientific">Rhodovastum atsumiense</name>
    <dbReference type="NCBI Taxonomy" id="504468"/>
    <lineage>
        <taxon>Bacteria</taxon>
        <taxon>Pseudomonadati</taxon>
        <taxon>Pseudomonadota</taxon>
        <taxon>Alphaproteobacteria</taxon>
        <taxon>Acetobacterales</taxon>
        <taxon>Acetobacteraceae</taxon>
        <taxon>Rhodovastum</taxon>
    </lineage>
</organism>
<dbReference type="Proteomes" id="UP000325255">
    <property type="component" value="Unassembled WGS sequence"/>
</dbReference>
<reference evidence="2 3" key="1">
    <citation type="submission" date="2019-09" db="EMBL/GenBank/DDBJ databases">
        <title>Genome sequence of Rhodovastum atsumiense, a diverse member of the Acetobacteraceae family of non-sulfur purple photosynthetic bacteria.</title>
        <authorList>
            <person name="Meyer T."/>
            <person name="Kyndt J."/>
        </authorList>
    </citation>
    <scope>NUCLEOTIDE SEQUENCE [LARGE SCALE GENOMIC DNA]</scope>
    <source>
        <strain evidence="2 3">DSM 21279</strain>
    </source>
</reference>
<dbReference type="InterPro" id="IPR007973">
    <property type="entry name" value="Pilus_assembly_TraE"/>
</dbReference>
<evidence type="ECO:0000256" key="1">
    <source>
        <dbReference type="SAM" id="Phobius"/>
    </source>
</evidence>
<name>A0A5M6IJS8_9PROT</name>
<keyword evidence="1" id="KW-0812">Transmembrane</keyword>
<accession>A0A5M6IJS8</accession>
<comment type="caution">
    <text evidence="2">The sequence shown here is derived from an EMBL/GenBank/DDBJ whole genome shotgun (WGS) entry which is preliminary data.</text>
</comment>
<sequence length="206" mass="22666">MRFTSAMANWAAAQTAAKILMAALIGESVAVVALSYALIRVDRTVVMMSPDGGREDTVSQSAANRPYLEAWAFHLSTTFGNVTPDTVTFIKDRIGPILCPAIYTDAMLALSEQAATITRERVAISFEPRSVLFEDATGKVFVNGQAVNRAVMGTENRYQRTFEFVIRVSNYRVEVCGLRSYEGGPRTEQVLEQMKQREKSASPVKG</sequence>
<dbReference type="EMBL" id="VWPK01000079">
    <property type="protein sequence ID" value="KAA5608523.1"/>
    <property type="molecule type" value="Genomic_DNA"/>
</dbReference>